<dbReference type="AlphaFoldDB" id="A0A1J4TER3"/>
<dbReference type="CDD" id="cd03801">
    <property type="entry name" value="GT4_PimA-like"/>
    <property type="match status" value="1"/>
</dbReference>
<dbReference type="InterPro" id="IPR028098">
    <property type="entry name" value="Glyco_trans_4-like_N"/>
</dbReference>
<gene>
    <name evidence="3" type="ORF">AUJ27_00220</name>
</gene>
<evidence type="ECO:0000313" key="3">
    <source>
        <dbReference type="EMBL" id="OIO08679.1"/>
    </source>
</evidence>
<feature type="domain" description="Glycosyl transferase family 1" evidence="1">
    <location>
        <begin position="212"/>
        <end position="368"/>
    </location>
</feature>
<dbReference type="STRING" id="1805146.AUJ27_00220"/>
<evidence type="ECO:0008006" key="5">
    <source>
        <dbReference type="Google" id="ProtNLM"/>
    </source>
</evidence>
<dbReference type="Pfam" id="PF13439">
    <property type="entry name" value="Glyco_transf_4"/>
    <property type="match status" value="1"/>
</dbReference>
<protein>
    <recommendedName>
        <fullName evidence="5">Glycosyl transferase family 1 domain-containing protein</fullName>
    </recommendedName>
</protein>
<dbReference type="Gene3D" id="3.40.50.2000">
    <property type="entry name" value="Glycogen Phosphorylase B"/>
    <property type="match status" value="2"/>
</dbReference>
<dbReference type="EMBL" id="MNUU01000004">
    <property type="protein sequence ID" value="OIO08679.1"/>
    <property type="molecule type" value="Genomic_DNA"/>
</dbReference>
<dbReference type="SUPFAM" id="SSF53756">
    <property type="entry name" value="UDP-Glycosyltransferase/glycogen phosphorylase"/>
    <property type="match status" value="1"/>
</dbReference>
<organism evidence="3 4">
    <name type="scientific">Candidatus Falkowbacteria bacterium CG1_02_37_44</name>
    <dbReference type="NCBI Taxonomy" id="1805146"/>
    <lineage>
        <taxon>Bacteria</taxon>
        <taxon>Candidatus Falkowiibacteriota</taxon>
    </lineage>
</organism>
<dbReference type="Pfam" id="PF00534">
    <property type="entry name" value="Glycos_transf_1"/>
    <property type="match status" value="1"/>
</dbReference>
<sequence>MIKKILIFSTAYLPLIGGAEVAIKEITDRMGNEDFSARGGPAFIWDMITARIKRDLPKFERLGNINVYRIGLGLGALDKIILAMFGAFKARRLDKKNNYDAIWSIMASQASIGAAFFKIFNKNKKLILTLQEGDEEEHLARYVFNIKFLYKLLVRPWHRLVFKKADKVTAISNYLKERAIKNGVKAPVEIIPNGVDIRNYELRIMNHELNRLKNKLGIKKNDKILITTGRLVKKNAVDDIIRSLTCLDRNIKFISLGAGPDFDKLKNLAKETGVDKRVLFLPLVENKDVIKYLKIADIFIRPSLSEGLGNSFLEAMAAGIPVIGTPVGGIPDFLINNETGFFCEVQNPKSIAEKVNYILDEKNKEAVLKVKENACRLVAEKYNWDKIAEKMKNIFNIL</sequence>
<evidence type="ECO:0000313" key="4">
    <source>
        <dbReference type="Proteomes" id="UP000183192"/>
    </source>
</evidence>
<reference evidence="3 4" key="1">
    <citation type="journal article" date="2016" name="Environ. Microbiol.">
        <title>Genomic resolution of a cold subsurface aquifer community provides metabolic insights for novel microbes adapted to high CO concentrations.</title>
        <authorList>
            <person name="Probst A.J."/>
            <person name="Castelle C.J."/>
            <person name="Singh A."/>
            <person name="Brown C.T."/>
            <person name="Anantharaman K."/>
            <person name="Sharon I."/>
            <person name="Hug L.A."/>
            <person name="Burstein D."/>
            <person name="Emerson J.B."/>
            <person name="Thomas B.C."/>
            <person name="Banfield J.F."/>
        </authorList>
    </citation>
    <scope>NUCLEOTIDE SEQUENCE [LARGE SCALE GENOMIC DNA]</scope>
    <source>
        <strain evidence="3">CG1_02_37_44</strain>
    </source>
</reference>
<comment type="caution">
    <text evidence="3">The sequence shown here is derived from an EMBL/GenBank/DDBJ whole genome shotgun (WGS) entry which is preliminary data.</text>
</comment>
<evidence type="ECO:0000259" key="1">
    <source>
        <dbReference type="Pfam" id="PF00534"/>
    </source>
</evidence>
<dbReference type="Proteomes" id="UP000183192">
    <property type="component" value="Unassembled WGS sequence"/>
</dbReference>
<dbReference type="GO" id="GO:0016757">
    <property type="term" value="F:glycosyltransferase activity"/>
    <property type="evidence" value="ECO:0007669"/>
    <property type="project" value="InterPro"/>
</dbReference>
<accession>A0A1J4TER3</accession>
<dbReference type="PANTHER" id="PTHR12526">
    <property type="entry name" value="GLYCOSYLTRANSFERASE"/>
    <property type="match status" value="1"/>
</dbReference>
<proteinExistence type="predicted"/>
<feature type="domain" description="Glycosyltransferase subfamily 4-like N-terminal" evidence="2">
    <location>
        <begin position="60"/>
        <end position="197"/>
    </location>
</feature>
<name>A0A1J4TER3_9BACT</name>
<dbReference type="InterPro" id="IPR001296">
    <property type="entry name" value="Glyco_trans_1"/>
</dbReference>
<evidence type="ECO:0000259" key="2">
    <source>
        <dbReference type="Pfam" id="PF13439"/>
    </source>
</evidence>